<comment type="caution">
    <text evidence="2">The sequence shown here is derived from an EMBL/GenBank/DDBJ whole genome shotgun (WGS) entry which is preliminary data.</text>
</comment>
<proteinExistence type="predicted"/>
<protein>
    <submittedName>
        <fullName evidence="2">GGDEF domain-containing protein</fullName>
    </submittedName>
</protein>
<dbReference type="AlphaFoldDB" id="A0A840L9A1"/>
<dbReference type="Proteomes" id="UP000562027">
    <property type="component" value="Unassembled WGS sequence"/>
</dbReference>
<dbReference type="EMBL" id="JACHLP010000003">
    <property type="protein sequence ID" value="MBB4843252.1"/>
    <property type="molecule type" value="Genomic_DNA"/>
</dbReference>
<sequence>MFINSSKPEVSQLVVSVPLPLRLRPAPPELIRVPTLEGFASLFNRELGSARRNGAEPALLMMSLRSLVVEARAANAEQIQAVLTAMGERLRARVRSNDVVVQIGARRFGVVLQNMAGAKPGAVQQRLQQQLSGAYEHRHECLSLALNMAWARSERGGQESERCRLSAEELLQAADAALQAEGQGPVAEERRSRHRN</sequence>
<dbReference type="InterPro" id="IPR029787">
    <property type="entry name" value="Nucleotide_cyclase"/>
</dbReference>
<dbReference type="SUPFAM" id="SSF55073">
    <property type="entry name" value="Nucleotide cyclase"/>
    <property type="match status" value="1"/>
</dbReference>
<keyword evidence="3" id="KW-1185">Reference proteome</keyword>
<feature type="domain" description="GGDEF" evidence="1">
    <location>
        <begin position="55"/>
        <end position="191"/>
    </location>
</feature>
<dbReference type="Gene3D" id="3.30.70.270">
    <property type="match status" value="1"/>
</dbReference>
<evidence type="ECO:0000313" key="3">
    <source>
        <dbReference type="Proteomes" id="UP000562027"/>
    </source>
</evidence>
<dbReference type="InterPro" id="IPR043128">
    <property type="entry name" value="Rev_trsase/Diguanyl_cyclase"/>
</dbReference>
<dbReference type="PROSITE" id="PS50887">
    <property type="entry name" value="GGDEF"/>
    <property type="match status" value="1"/>
</dbReference>
<accession>A0A840L9A1</accession>
<reference evidence="2 3" key="1">
    <citation type="submission" date="2020-08" db="EMBL/GenBank/DDBJ databases">
        <title>Functional genomics of gut bacteria from endangered species of beetles.</title>
        <authorList>
            <person name="Carlos-Shanley C."/>
        </authorList>
    </citation>
    <scope>NUCLEOTIDE SEQUENCE [LARGE SCALE GENOMIC DNA]</scope>
    <source>
        <strain evidence="2 3">S00239</strain>
    </source>
</reference>
<organism evidence="2 3">
    <name type="scientific">Roseateles oligotrophus</name>
    <dbReference type="NCBI Taxonomy" id="1769250"/>
    <lineage>
        <taxon>Bacteria</taxon>
        <taxon>Pseudomonadati</taxon>
        <taxon>Pseudomonadota</taxon>
        <taxon>Betaproteobacteria</taxon>
        <taxon>Burkholderiales</taxon>
        <taxon>Sphaerotilaceae</taxon>
        <taxon>Roseateles</taxon>
    </lineage>
</organism>
<dbReference type="InterPro" id="IPR000160">
    <property type="entry name" value="GGDEF_dom"/>
</dbReference>
<dbReference type="Pfam" id="PF00990">
    <property type="entry name" value="GGDEF"/>
    <property type="match status" value="1"/>
</dbReference>
<dbReference type="RefSeq" id="WP_184298334.1">
    <property type="nucleotide sequence ID" value="NZ_JACHLP010000003.1"/>
</dbReference>
<evidence type="ECO:0000313" key="2">
    <source>
        <dbReference type="EMBL" id="MBB4843252.1"/>
    </source>
</evidence>
<gene>
    <name evidence="2" type="ORF">HNP55_001771</name>
</gene>
<name>A0A840L9A1_9BURK</name>
<evidence type="ECO:0000259" key="1">
    <source>
        <dbReference type="PROSITE" id="PS50887"/>
    </source>
</evidence>